<evidence type="ECO:0000313" key="7">
    <source>
        <dbReference type="EMBL" id="MEF2968149.1"/>
    </source>
</evidence>
<evidence type="ECO:0000313" key="8">
    <source>
        <dbReference type="Proteomes" id="UP001306950"/>
    </source>
</evidence>
<dbReference type="PANTHER" id="PTHR37316:SF3">
    <property type="entry name" value="TEICHOIC ACID GLYCEROL-PHOSPHATE TRANSFERASE"/>
    <property type="match status" value="1"/>
</dbReference>
<organism evidence="7 8">
    <name type="scientific">Paenibacillus haidiansis</name>
    <dbReference type="NCBI Taxonomy" id="1574488"/>
    <lineage>
        <taxon>Bacteria</taxon>
        <taxon>Bacillati</taxon>
        <taxon>Bacillota</taxon>
        <taxon>Bacilli</taxon>
        <taxon>Bacillales</taxon>
        <taxon>Paenibacillaceae</taxon>
        <taxon>Paenibacillus</taxon>
    </lineage>
</organism>
<keyword evidence="5" id="KW-0777">Teichoic acid biosynthesis</keyword>
<evidence type="ECO:0000256" key="5">
    <source>
        <dbReference type="ARBA" id="ARBA00022944"/>
    </source>
</evidence>
<dbReference type="SUPFAM" id="SSF53756">
    <property type="entry name" value="UDP-Glycosyltransferase/glycogen phosphorylase"/>
    <property type="match status" value="1"/>
</dbReference>
<dbReference type="EMBL" id="JAZHPZ010000012">
    <property type="protein sequence ID" value="MEF2968149.1"/>
    <property type="molecule type" value="Genomic_DNA"/>
</dbReference>
<evidence type="ECO:0000256" key="3">
    <source>
        <dbReference type="ARBA" id="ARBA00022475"/>
    </source>
</evidence>
<comment type="caution">
    <text evidence="7">The sequence shown here is derived from an EMBL/GenBank/DDBJ whole genome shotgun (WGS) entry which is preliminary data.</text>
</comment>
<sequence length="403" mass="46943">MRVLKLIGNLFLLPLYLFSLIVPRNKKLWVMGSWFGNRYSDSSRYVFEYITENEPDIRAIWLTRQKNIVRGLRSKNLEAYSIYSLKGYWYSCRASVAMFTVNITDVNTIGSSKALKFQLWHGIPLKKIVYDDNYNNPINKTGLVRSLSQIKSFLLPFKDVYGKWDAVASTSPLVSNIFKSAFQLPENKIFITGTPRGDIILDKEPDKPSVLKINPLDLPIEKKICYFPTHRNDAKALSDFINSINLSNLPDFLEKHNTILYIKLHYYNLANHTHRIDTPRVVLLNENDESDINYLLPWTDVLITDYSSVYFDYLLLNRPIIFTPFDLNEYMSKDRELYGEYELLTPGSKCNTWNEVTGELTKLFSGNDEHYEIRTKMKEEYHTFSDTRNSERVVGVVKSLLNQ</sequence>
<accession>A0ABU7VWL0</accession>
<name>A0ABU7VWL0_9BACL</name>
<dbReference type="InterPro" id="IPR043149">
    <property type="entry name" value="TagF_N"/>
</dbReference>
<evidence type="ECO:0000256" key="2">
    <source>
        <dbReference type="ARBA" id="ARBA00010488"/>
    </source>
</evidence>
<dbReference type="RefSeq" id="WP_331848360.1">
    <property type="nucleotide sequence ID" value="NZ_JAZHPZ010000012.1"/>
</dbReference>
<keyword evidence="8" id="KW-1185">Reference proteome</keyword>
<proteinExistence type="inferred from homology"/>
<dbReference type="Pfam" id="PF04464">
    <property type="entry name" value="Glyphos_transf"/>
    <property type="match status" value="1"/>
</dbReference>
<comment type="similarity">
    <text evidence="2">Belongs to the CDP-glycerol glycerophosphotransferase family.</text>
</comment>
<dbReference type="Gene3D" id="3.40.50.11820">
    <property type="match status" value="1"/>
</dbReference>
<dbReference type="Gene3D" id="3.40.50.12580">
    <property type="match status" value="1"/>
</dbReference>
<dbReference type="Proteomes" id="UP001306950">
    <property type="component" value="Unassembled WGS sequence"/>
</dbReference>
<dbReference type="InterPro" id="IPR051612">
    <property type="entry name" value="Teichoic_Acid_Biosynth"/>
</dbReference>
<comment type="subcellular location">
    <subcellularLocation>
        <location evidence="1">Cell membrane</location>
        <topology evidence="1">Peripheral membrane protein</topology>
    </subcellularLocation>
</comment>
<dbReference type="InterPro" id="IPR007554">
    <property type="entry name" value="Glycerophosphate_synth"/>
</dbReference>
<keyword evidence="3" id="KW-1003">Cell membrane</keyword>
<evidence type="ECO:0000256" key="4">
    <source>
        <dbReference type="ARBA" id="ARBA00022679"/>
    </source>
</evidence>
<keyword evidence="6" id="KW-0472">Membrane</keyword>
<protein>
    <submittedName>
        <fullName evidence="7">CDP-glycerol glycerophosphotransferase family protein</fullName>
    </submittedName>
</protein>
<evidence type="ECO:0000256" key="6">
    <source>
        <dbReference type="ARBA" id="ARBA00023136"/>
    </source>
</evidence>
<gene>
    <name evidence="7" type="ORF">V3851_20160</name>
</gene>
<dbReference type="PANTHER" id="PTHR37316">
    <property type="entry name" value="TEICHOIC ACID GLYCEROL-PHOSPHATE PRIMASE"/>
    <property type="match status" value="1"/>
</dbReference>
<reference evidence="7 8" key="1">
    <citation type="submission" date="2024-02" db="EMBL/GenBank/DDBJ databases">
        <title>A nitrogen-fixing paenibacillus bacterium.</title>
        <authorList>
            <person name="Zhang W.L."/>
            <person name="Chen S.F."/>
        </authorList>
    </citation>
    <scope>NUCLEOTIDE SEQUENCE [LARGE SCALE GENOMIC DNA]</scope>
    <source>
        <strain evidence="7 8">M1</strain>
    </source>
</reference>
<evidence type="ECO:0000256" key="1">
    <source>
        <dbReference type="ARBA" id="ARBA00004202"/>
    </source>
</evidence>
<keyword evidence="4" id="KW-0808">Transferase</keyword>
<dbReference type="InterPro" id="IPR043148">
    <property type="entry name" value="TagF_C"/>
</dbReference>